<comment type="subcellular location">
    <subcellularLocation>
        <location evidence="1">Cell inner membrane</location>
    </subcellularLocation>
</comment>
<evidence type="ECO:0000256" key="1">
    <source>
        <dbReference type="ARBA" id="ARBA00004533"/>
    </source>
</evidence>
<protein>
    <submittedName>
        <fullName evidence="7">Lipid A biosynthesis lauroyl acyltransferase</fullName>
    </submittedName>
</protein>
<gene>
    <name evidence="7" type="primary">htrB</name>
    <name evidence="7" type="ORF">GTS_04230</name>
</gene>
<dbReference type="OrthoDB" id="9803456at2"/>
<evidence type="ECO:0000256" key="2">
    <source>
        <dbReference type="ARBA" id="ARBA00022475"/>
    </source>
</evidence>
<keyword evidence="6 7" id="KW-0012">Acyltransferase</keyword>
<proteinExistence type="predicted"/>
<evidence type="ECO:0000256" key="6">
    <source>
        <dbReference type="ARBA" id="ARBA00023315"/>
    </source>
</evidence>
<keyword evidence="5" id="KW-0472">Membrane</keyword>
<accession>A0A4D4J0X0</accession>
<evidence type="ECO:0000256" key="4">
    <source>
        <dbReference type="ARBA" id="ARBA00022679"/>
    </source>
</evidence>
<evidence type="ECO:0000256" key="3">
    <source>
        <dbReference type="ARBA" id="ARBA00022519"/>
    </source>
</evidence>
<evidence type="ECO:0000313" key="7">
    <source>
        <dbReference type="EMBL" id="GDY28790.1"/>
    </source>
</evidence>
<dbReference type="GO" id="GO:0016746">
    <property type="term" value="F:acyltransferase activity"/>
    <property type="evidence" value="ECO:0007669"/>
    <property type="project" value="UniProtKB-KW"/>
</dbReference>
<keyword evidence="8" id="KW-1185">Reference proteome</keyword>
<dbReference type="RefSeq" id="WP_137812016.1">
    <property type="nucleotide sequence ID" value="NZ_BJFL01000002.1"/>
</dbReference>
<organism evidence="7 8">
    <name type="scientific">Gandjariella thermophila</name>
    <dbReference type="NCBI Taxonomy" id="1931992"/>
    <lineage>
        <taxon>Bacteria</taxon>
        <taxon>Bacillati</taxon>
        <taxon>Actinomycetota</taxon>
        <taxon>Actinomycetes</taxon>
        <taxon>Pseudonocardiales</taxon>
        <taxon>Pseudonocardiaceae</taxon>
        <taxon>Gandjariella</taxon>
    </lineage>
</organism>
<dbReference type="Proteomes" id="UP000298860">
    <property type="component" value="Unassembled WGS sequence"/>
</dbReference>
<dbReference type="Pfam" id="PF03279">
    <property type="entry name" value="Lip_A_acyltrans"/>
    <property type="match status" value="1"/>
</dbReference>
<dbReference type="PANTHER" id="PTHR30606:SF10">
    <property type="entry name" value="PHOSPHATIDYLINOSITOL MANNOSIDE ACYLTRANSFERASE"/>
    <property type="match status" value="1"/>
</dbReference>
<dbReference type="NCBIfam" id="NF005919">
    <property type="entry name" value="PRK07920.1"/>
    <property type="match status" value="1"/>
</dbReference>
<keyword evidence="3" id="KW-0997">Cell inner membrane</keyword>
<dbReference type="CDD" id="cd07984">
    <property type="entry name" value="LPLAT_LABLAT-like"/>
    <property type="match status" value="1"/>
</dbReference>
<dbReference type="GO" id="GO:0009247">
    <property type="term" value="P:glycolipid biosynthetic process"/>
    <property type="evidence" value="ECO:0007669"/>
    <property type="project" value="UniProtKB-ARBA"/>
</dbReference>
<evidence type="ECO:0000313" key="8">
    <source>
        <dbReference type="Proteomes" id="UP000298860"/>
    </source>
</evidence>
<name>A0A4D4J0X0_9PSEU</name>
<dbReference type="GO" id="GO:0005886">
    <property type="term" value="C:plasma membrane"/>
    <property type="evidence" value="ECO:0007669"/>
    <property type="project" value="UniProtKB-SubCell"/>
</dbReference>
<dbReference type="PANTHER" id="PTHR30606">
    <property type="entry name" value="LIPID A BIOSYNTHESIS LAUROYL ACYLTRANSFERASE"/>
    <property type="match status" value="1"/>
</dbReference>
<dbReference type="EMBL" id="BJFL01000002">
    <property type="protein sequence ID" value="GDY28790.1"/>
    <property type="molecule type" value="Genomic_DNA"/>
</dbReference>
<reference evidence="8" key="1">
    <citation type="submission" date="2019-04" db="EMBL/GenBank/DDBJ databases">
        <title>Draft genome sequence of Pseudonocardiaceae bacterium SL3-2-4.</title>
        <authorList>
            <person name="Ningsih F."/>
            <person name="Yokota A."/>
            <person name="Sakai Y."/>
            <person name="Nanatani K."/>
            <person name="Yabe S."/>
            <person name="Oetari A."/>
            <person name="Sjamsuridzal W."/>
        </authorList>
    </citation>
    <scope>NUCLEOTIDE SEQUENCE [LARGE SCALE GENOMIC DNA]</scope>
    <source>
        <strain evidence="8">SL3-2-4</strain>
    </source>
</reference>
<keyword evidence="2" id="KW-1003">Cell membrane</keyword>
<dbReference type="AlphaFoldDB" id="A0A4D4J0X0"/>
<dbReference type="InterPro" id="IPR004960">
    <property type="entry name" value="LipA_acyltrans"/>
</dbReference>
<sequence>MIRFRGRVADLGYAAGWRLTGAAPQRLADAVFRWGADLATEQGGEGVTQLRRNLARVVPQADEAELDDLVRDGMRSYARYWCEMFRLPVMDLAAVHRAVDETITGVENLDAALAEGNGAVLALPHSGNWDVAGVWLVHHAGTFTTVAARLQPESLFRRFVAFREALGFEVLPINGGRRPPSVVLAERLRQNRVVCLLGDRELTAAGVPVTFFGEETRMPAGPAYLAARTGAALLPVGSWFTATGWGFRVHPPIRVAGPDGVSAATQALADVFAADIASRPADWHMLQKLWVADLPPRRRAALARASAAQRPTGRGEP</sequence>
<evidence type="ECO:0000256" key="5">
    <source>
        <dbReference type="ARBA" id="ARBA00023136"/>
    </source>
</evidence>
<comment type="caution">
    <text evidence="7">The sequence shown here is derived from an EMBL/GenBank/DDBJ whole genome shotgun (WGS) entry which is preliminary data.</text>
</comment>
<keyword evidence="4 7" id="KW-0808">Transferase</keyword>